<name>A0A8J4VA46_9ROSI</name>
<accession>A0A8J4VA46</accession>
<comment type="caution">
    <text evidence="1">The sequence shown here is derived from an EMBL/GenBank/DDBJ whole genome shotgun (WGS) entry which is preliminary data.</text>
</comment>
<keyword evidence="2" id="KW-1185">Reference proteome</keyword>
<gene>
    <name evidence="1" type="ORF">CMV_020605</name>
</gene>
<dbReference type="AlphaFoldDB" id="A0A8J4VA46"/>
<reference evidence="1" key="1">
    <citation type="submission" date="2020-03" db="EMBL/GenBank/DDBJ databases">
        <title>Castanea mollissima Vanexum genome sequencing.</title>
        <authorList>
            <person name="Staton M."/>
        </authorList>
    </citation>
    <scope>NUCLEOTIDE SEQUENCE</scope>
    <source>
        <tissue evidence="1">Leaf</tissue>
    </source>
</reference>
<proteinExistence type="predicted"/>
<protein>
    <submittedName>
        <fullName evidence="1">Uncharacterized protein</fullName>
    </submittedName>
</protein>
<organism evidence="1 2">
    <name type="scientific">Castanea mollissima</name>
    <name type="common">Chinese chestnut</name>
    <dbReference type="NCBI Taxonomy" id="60419"/>
    <lineage>
        <taxon>Eukaryota</taxon>
        <taxon>Viridiplantae</taxon>
        <taxon>Streptophyta</taxon>
        <taxon>Embryophyta</taxon>
        <taxon>Tracheophyta</taxon>
        <taxon>Spermatophyta</taxon>
        <taxon>Magnoliopsida</taxon>
        <taxon>eudicotyledons</taxon>
        <taxon>Gunneridae</taxon>
        <taxon>Pentapetalae</taxon>
        <taxon>rosids</taxon>
        <taxon>fabids</taxon>
        <taxon>Fagales</taxon>
        <taxon>Fagaceae</taxon>
        <taxon>Castanea</taxon>
    </lineage>
</organism>
<dbReference type="EMBL" id="JRKL02003866">
    <property type="protein sequence ID" value="KAF3953998.1"/>
    <property type="molecule type" value="Genomic_DNA"/>
</dbReference>
<evidence type="ECO:0000313" key="1">
    <source>
        <dbReference type="EMBL" id="KAF3953998.1"/>
    </source>
</evidence>
<dbReference type="OrthoDB" id="1673561at2759"/>
<evidence type="ECO:0000313" key="2">
    <source>
        <dbReference type="Proteomes" id="UP000737018"/>
    </source>
</evidence>
<dbReference type="Proteomes" id="UP000737018">
    <property type="component" value="Unassembled WGS sequence"/>
</dbReference>
<sequence length="445" mass="53103">MVESGMYAMRPEISGFSSSHQTEEEQLDFLEINQSHHDPGLQVCPFPSLPVFPSTLAKLNDFKEEIPAIFLKYELPPRNSSQTDEEWSFLHFLEQISPTKVTWQFDSTNKVLHFGPLFRTIFMGIADILYSYHKRNLFSGDVIGRMRIHYGLRITHPYTPANTSHNDLDGRKVDIIHFRWLVAKVVRKCFGEDYESHLSKYFKLCFSELFLHPKGLKRYYMFQYYHPVFYNDGDKYKLVHVLPDLRKRDVQYFTQYFGLHDPEYGYHCWWSSLAKENNESMLGGVYLYNNNKTAVYDNKSNSLPIFLRNCHEHYTGGTETKNWRIIERNQQNEKENRKIQIRNEKVQQRMRNCGPQANLELELKLTPMIQKIRPDQLPFHCELEPKITERAHLVVRILVSNWWMRMNGHYHYWETCTKSNNRWGISVPLLCRLRLLLKERREEKM</sequence>